<reference evidence="5 6" key="1">
    <citation type="submission" date="2018-03" db="EMBL/GenBank/DDBJ databases">
        <title>Draft Genome Sequences of the Obligatory Marine Myxobacteria Enhygromyxa salina SWB007.</title>
        <authorList>
            <person name="Poehlein A."/>
            <person name="Moghaddam J.A."/>
            <person name="Harms H."/>
            <person name="Alanjari M."/>
            <person name="Koenig G.M."/>
            <person name="Daniel R."/>
            <person name="Schaeberle T.F."/>
        </authorList>
    </citation>
    <scope>NUCLEOTIDE SEQUENCE [LARGE SCALE GENOMIC DNA]</scope>
    <source>
        <strain evidence="5 6">SWB007</strain>
    </source>
</reference>
<evidence type="ECO:0008006" key="7">
    <source>
        <dbReference type="Google" id="ProtNLM"/>
    </source>
</evidence>
<organism evidence="5 6">
    <name type="scientific">Enhygromyxa salina</name>
    <dbReference type="NCBI Taxonomy" id="215803"/>
    <lineage>
        <taxon>Bacteria</taxon>
        <taxon>Pseudomonadati</taxon>
        <taxon>Myxococcota</taxon>
        <taxon>Polyangia</taxon>
        <taxon>Nannocystales</taxon>
        <taxon>Nannocystaceae</taxon>
        <taxon>Enhygromyxa</taxon>
    </lineage>
</organism>
<feature type="domain" description="DUF4139" evidence="3">
    <location>
        <begin position="227"/>
        <end position="533"/>
    </location>
</feature>
<dbReference type="Proteomes" id="UP000238823">
    <property type="component" value="Unassembled WGS sequence"/>
</dbReference>
<keyword evidence="1" id="KW-0175">Coiled coil</keyword>
<accession>A0A2S9XUL6</accession>
<feature type="region of interest" description="Disordered" evidence="2">
    <location>
        <begin position="325"/>
        <end position="344"/>
    </location>
</feature>
<dbReference type="InterPro" id="IPR011935">
    <property type="entry name" value="CHP02231"/>
</dbReference>
<dbReference type="AlphaFoldDB" id="A0A2S9XUL6"/>
<proteinExistence type="predicted"/>
<comment type="caution">
    <text evidence="5">The sequence shown here is derived from an EMBL/GenBank/DDBJ whole genome shotgun (WGS) entry which is preliminary data.</text>
</comment>
<dbReference type="NCBIfam" id="TIGR02231">
    <property type="entry name" value="mucoidy inhibitor MuiA family protein"/>
    <property type="match status" value="1"/>
</dbReference>
<evidence type="ECO:0000259" key="3">
    <source>
        <dbReference type="Pfam" id="PF13598"/>
    </source>
</evidence>
<dbReference type="OrthoDB" id="9777444at2"/>
<evidence type="ECO:0000313" key="6">
    <source>
        <dbReference type="Proteomes" id="UP000238823"/>
    </source>
</evidence>
<evidence type="ECO:0000313" key="5">
    <source>
        <dbReference type="EMBL" id="PRP96430.1"/>
    </source>
</evidence>
<dbReference type="Pfam" id="PF13600">
    <property type="entry name" value="DUF4140"/>
    <property type="match status" value="1"/>
</dbReference>
<dbReference type="PANTHER" id="PTHR31005:SF8">
    <property type="entry name" value="DUF4139 DOMAIN-CONTAINING PROTEIN"/>
    <property type="match status" value="1"/>
</dbReference>
<name>A0A2S9XUL6_9BACT</name>
<dbReference type="Pfam" id="PF13598">
    <property type="entry name" value="DUF4139"/>
    <property type="match status" value="1"/>
</dbReference>
<dbReference type="InterPro" id="IPR025554">
    <property type="entry name" value="DUF4140"/>
</dbReference>
<feature type="domain" description="DUF4140" evidence="4">
    <location>
        <begin position="21"/>
        <end position="131"/>
    </location>
</feature>
<evidence type="ECO:0000256" key="1">
    <source>
        <dbReference type="SAM" id="Coils"/>
    </source>
</evidence>
<dbReference type="EMBL" id="PVNL01000135">
    <property type="protein sequence ID" value="PRP96430.1"/>
    <property type="molecule type" value="Genomic_DNA"/>
</dbReference>
<dbReference type="InterPro" id="IPR037291">
    <property type="entry name" value="DUF4139"/>
</dbReference>
<feature type="coiled-coil region" evidence="1">
    <location>
        <begin position="116"/>
        <end position="143"/>
    </location>
</feature>
<dbReference type="RefSeq" id="WP_106094020.1">
    <property type="nucleotide sequence ID" value="NZ_PVNL01000135.1"/>
</dbReference>
<sequence length="546" mass="60082">MDADQAQTLRRITADVPVAEVTLLEDRALVVRRGVVELPPGRSQLVVSEVAPVLVDKTLAATLALPRGAGPEVAELSEDLRVRSVSIRRWRVTREQDRPADLAQLRATKRDKQLALATAAARVEQLSAEHASIEQLLALTLQEINEDVSWGGQAAAQWGEQLDLLDAKLRELALEASRIKHANQLLTRELQDLQTLEAASSNPNSEVTAELTLELINPEPLPRKLELSIDYLVPGALWRPWHTARLIEPDGDQASPRVEFQCEGAVWQSTGEDWRDVQLIFSTERPSLGVQPPTLTTDMLRFRKKSSTVEVEAREQTVNTAGLGAETESAPAKSVAEEDLPGIDDGGEAIELRGRTRATIPADGRPYRVPIFSFESPAETALVCAPELDGSVILRSRQHNAAAHPLLAGPVDLVRNSGLVGRTSLLFIAPGERFELGWGPDSSLRVHRTLENLERERRMMSSWTRKPRRVTVKLSNLSPVAKTVEVKERIAVSEVEKVEVELTEASHGATADADGFVTWQAKLRGFGHESLELTWVLVVHDDVVGM</sequence>
<dbReference type="PANTHER" id="PTHR31005">
    <property type="entry name" value="DUF4139 DOMAIN-CONTAINING PROTEIN"/>
    <property type="match status" value="1"/>
</dbReference>
<evidence type="ECO:0000256" key="2">
    <source>
        <dbReference type="SAM" id="MobiDB-lite"/>
    </source>
</evidence>
<gene>
    <name evidence="5" type="ORF">ENSA7_72450</name>
</gene>
<evidence type="ECO:0000259" key="4">
    <source>
        <dbReference type="Pfam" id="PF13600"/>
    </source>
</evidence>
<protein>
    <recommendedName>
        <fullName evidence="7">Aspartate ammonia-lyase</fullName>
    </recommendedName>
</protein>